<evidence type="ECO:0000256" key="2">
    <source>
        <dbReference type="ARBA" id="ARBA00022771"/>
    </source>
</evidence>
<accession>A0AAW0QYJ8</accession>
<evidence type="ECO:0000256" key="1">
    <source>
        <dbReference type="ARBA" id="ARBA00022723"/>
    </source>
</evidence>
<dbReference type="GO" id="GO:0005737">
    <property type="term" value="C:cytoplasm"/>
    <property type="evidence" value="ECO:0007669"/>
    <property type="project" value="TreeGrafter"/>
</dbReference>
<dbReference type="InterPro" id="IPR036869">
    <property type="entry name" value="J_dom_sf"/>
</dbReference>
<dbReference type="GO" id="GO:0003676">
    <property type="term" value="F:nucleic acid binding"/>
    <property type="evidence" value="ECO:0007669"/>
    <property type="project" value="InterPro"/>
</dbReference>
<dbReference type="Gene3D" id="1.10.287.110">
    <property type="entry name" value="DnaJ domain"/>
    <property type="match status" value="1"/>
</dbReference>
<feature type="compositionally biased region" description="Basic and acidic residues" evidence="5">
    <location>
        <begin position="453"/>
        <end position="467"/>
    </location>
</feature>
<feature type="domain" description="J" evidence="6">
    <location>
        <begin position="22"/>
        <end position="88"/>
    </location>
</feature>
<dbReference type="Pfam" id="PF21884">
    <property type="entry name" value="ZUO1-like_ZHD"/>
    <property type="match status" value="1"/>
</dbReference>
<dbReference type="EMBL" id="JAQQWP010000004">
    <property type="protein sequence ID" value="KAK8120047.1"/>
    <property type="molecule type" value="Genomic_DNA"/>
</dbReference>
<dbReference type="SUPFAM" id="SSF46565">
    <property type="entry name" value="Chaperone J-domain"/>
    <property type="match status" value="1"/>
</dbReference>
<name>A0AAW0QYJ8_9PEZI</name>
<dbReference type="PROSITE" id="PS50157">
    <property type="entry name" value="ZINC_FINGER_C2H2_2"/>
    <property type="match status" value="2"/>
</dbReference>
<comment type="caution">
    <text evidence="8">The sequence shown here is derived from an EMBL/GenBank/DDBJ whole genome shotgun (WGS) entry which is preliminary data.</text>
</comment>
<dbReference type="CDD" id="cd06257">
    <property type="entry name" value="DnaJ"/>
    <property type="match status" value="1"/>
</dbReference>
<dbReference type="SMART" id="SM00355">
    <property type="entry name" value="ZnF_C2H2"/>
    <property type="match status" value="2"/>
</dbReference>
<proteinExistence type="predicted"/>
<dbReference type="FunFam" id="1.10.287.110:FF:000046">
    <property type="entry name" value="dnaJ homolog subfamily C member 21"/>
    <property type="match status" value="1"/>
</dbReference>
<dbReference type="PROSITE" id="PS00636">
    <property type="entry name" value="DNAJ_1"/>
    <property type="match status" value="1"/>
</dbReference>
<feature type="compositionally biased region" description="Acidic residues" evidence="5">
    <location>
        <begin position="438"/>
        <end position="447"/>
    </location>
</feature>
<dbReference type="Pfam" id="PF00226">
    <property type="entry name" value="DnaJ"/>
    <property type="match status" value="1"/>
</dbReference>
<dbReference type="InterPro" id="IPR054076">
    <property type="entry name" value="ZUO1-like_ZHD"/>
</dbReference>
<feature type="domain" description="C2H2-type" evidence="7">
    <location>
        <begin position="316"/>
        <end position="340"/>
    </location>
</feature>
<dbReference type="Proteomes" id="UP001392437">
    <property type="component" value="Unassembled WGS sequence"/>
</dbReference>
<evidence type="ECO:0000259" key="7">
    <source>
        <dbReference type="PROSITE" id="PS50157"/>
    </source>
</evidence>
<evidence type="ECO:0000313" key="8">
    <source>
        <dbReference type="EMBL" id="KAK8120047.1"/>
    </source>
</evidence>
<dbReference type="InterPro" id="IPR051964">
    <property type="entry name" value="Chaperone_stress_response"/>
</dbReference>
<dbReference type="InterPro" id="IPR022755">
    <property type="entry name" value="Znf_C2H2_jaz"/>
</dbReference>
<evidence type="ECO:0000256" key="4">
    <source>
        <dbReference type="PROSITE-ProRule" id="PRU00042"/>
    </source>
</evidence>
<dbReference type="GO" id="GO:0008270">
    <property type="term" value="F:zinc ion binding"/>
    <property type="evidence" value="ECO:0007669"/>
    <property type="project" value="UniProtKB-KW"/>
</dbReference>
<evidence type="ECO:0000256" key="3">
    <source>
        <dbReference type="ARBA" id="ARBA00022833"/>
    </source>
</evidence>
<evidence type="ECO:0000313" key="9">
    <source>
        <dbReference type="Proteomes" id="UP001392437"/>
    </source>
</evidence>
<dbReference type="InterPro" id="IPR003604">
    <property type="entry name" value="Matrin/U1-like-C_Znf_C2H2"/>
</dbReference>
<dbReference type="InterPro" id="IPR013087">
    <property type="entry name" value="Znf_C2H2_type"/>
</dbReference>
<feature type="region of interest" description="Disordered" evidence="5">
    <location>
        <begin position="537"/>
        <end position="556"/>
    </location>
</feature>
<dbReference type="PANTHER" id="PTHR44029">
    <property type="entry name" value="DNAJ HOMOLOG SUBFAMILY C MEMBER 21"/>
    <property type="match status" value="1"/>
</dbReference>
<feature type="domain" description="C2H2-type" evidence="7">
    <location>
        <begin position="518"/>
        <end position="547"/>
    </location>
</feature>
<evidence type="ECO:0000259" key="6">
    <source>
        <dbReference type="PROSITE" id="PS50076"/>
    </source>
</evidence>
<reference evidence="8 9" key="1">
    <citation type="submission" date="2023-01" db="EMBL/GenBank/DDBJ databases">
        <title>Analysis of 21 Apiospora genomes using comparative genomics revels a genus with tremendous synthesis potential of carbohydrate active enzymes and secondary metabolites.</title>
        <authorList>
            <person name="Sorensen T."/>
        </authorList>
    </citation>
    <scope>NUCLEOTIDE SEQUENCE [LARGE SCALE GENOMIC DNA]</scope>
    <source>
        <strain evidence="8 9">CBS 117206</strain>
    </source>
</reference>
<dbReference type="SMART" id="SM00451">
    <property type="entry name" value="ZnF_U1"/>
    <property type="match status" value="1"/>
</dbReference>
<dbReference type="PRINTS" id="PR00625">
    <property type="entry name" value="JDOMAIN"/>
</dbReference>
<feature type="region of interest" description="Disordered" evidence="5">
    <location>
        <begin position="355"/>
        <end position="474"/>
    </location>
</feature>
<keyword evidence="1" id="KW-0479">Metal-binding</keyword>
<keyword evidence="3" id="KW-0862">Zinc</keyword>
<dbReference type="Pfam" id="PF12171">
    <property type="entry name" value="zf-C2H2_jaz"/>
    <property type="match status" value="1"/>
</dbReference>
<dbReference type="Gene3D" id="3.30.160.60">
    <property type="entry name" value="Classic Zinc Finger"/>
    <property type="match status" value="1"/>
</dbReference>
<organism evidence="8 9">
    <name type="scientific">Apiospora kogelbergensis</name>
    <dbReference type="NCBI Taxonomy" id="1337665"/>
    <lineage>
        <taxon>Eukaryota</taxon>
        <taxon>Fungi</taxon>
        <taxon>Dikarya</taxon>
        <taxon>Ascomycota</taxon>
        <taxon>Pezizomycotina</taxon>
        <taxon>Sordariomycetes</taxon>
        <taxon>Xylariomycetidae</taxon>
        <taxon>Amphisphaeriales</taxon>
        <taxon>Apiosporaceae</taxon>
        <taxon>Apiospora</taxon>
    </lineage>
</organism>
<keyword evidence="2 4" id="KW-0863">Zinc-finger</keyword>
<dbReference type="InterPro" id="IPR018253">
    <property type="entry name" value="DnaJ_domain_CS"/>
</dbReference>
<sequence>MGAGPSTERGSATASAEPKKVDYYELLGVDRLATDDEIKRAYRKKALELHPDRNYGDVENATKKFAEVQSAYEVLSDPQERAWYDSHRDAILRGDDPADGGATPEYYDVRMTTTEELYSLIRKFNSSVPFTDAPDGFFGILQDTFDSLAQQEIAACEWDGLPIIEYPAFGKAADDYDAVAKPFYSAWSNFATRKSFSWKDKWRLSDAPDRRVRRLMEKENKKAREDAVQEFNETVRSMVAFVRKRDPRYIPNTQTEAERQKVLRDASAAQAARSRAAYQEKMSEYVVPDWAQSRGDESGLEGEFFESEDESEVEHIECVVCNKVFKTEKQFEAHERSKKHIKAVQKLRWEMKKENAGLNLDTPPPSTQPATAAMSDEEEGEGEEGASDNSDNEDSTATGGDGDDDAGDSQRLTPSKSNPVETNASAEASVAATTETKDEVDDDEDDDYAPRSTIEERLVAGTDTKDVLDDDMDGISSQVGDLSLDCAPAQTKKMGKAKAKREKKAAKQAALEQQGAAHQCMVCNESFDSKSKLFGHLKDSDHAAPKAAGKPNKKKR</sequence>
<dbReference type="SMART" id="SM00271">
    <property type="entry name" value="DnaJ"/>
    <property type="match status" value="1"/>
</dbReference>
<dbReference type="PROSITE" id="PS00028">
    <property type="entry name" value="ZINC_FINGER_C2H2_1"/>
    <property type="match status" value="2"/>
</dbReference>
<dbReference type="AlphaFoldDB" id="A0AAW0QYJ8"/>
<evidence type="ECO:0008006" key="10">
    <source>
        <dbReference type="Google" id="ProtNLM"/>
    </source>
</evidence>
<dbReference type="PANTHER" id="PTHR44029:SF1">
    <property type="entry name" value="DNAJ HOMOLOG SUBFAMILY C MEMBER 21"/>
    <property type="match status" value="1"/>
</dbReference>
<evidence type="ECO:0000256" key="5">
    <source>
        <dbReference type="SAM" id="MobiDB-lite"/>
    </source>
</evidence>
<dbReference type="InterPro" id="IPR036236">
    <property type="entry name" value="Znf_C2H2_sf"/>
</dbReference>
<dbReference type="PROSITE" id="PS50076">
    <property type="entry name" value="DNAJ_2"/>
    <property type="match status" value="1"/>
</dbReference>
<dbReference type="InterPro" id="IPR001623">
    <property type="entry name" value="DnaJ_domain"/>
</dbReference>
<feature type="compositionally biased region" description="Acidic residues" evidence="5">
    <location>
        <begin position="375"/>
        <end position="394"/>
    </location>
</feature>
<keyword evidence="9" id="KW-1185">Reference proteome</keyword>
<gene>
    <name evidence="8" type="ORF">PG999_004167</name>
</gene>
<feature type="compositionally biased region" description="Low complexity" evidence="5">
    <location>
        <begin position="420"/>
        <end position="434"/>
    </location>
</feature>
<protein>
    <recommendedName>
        <fullName evidence="10">DnaJ domain-containing protein</fullName>
    </recommendedName>
</protein>
<dbReference type="SUPFAM" id="SSF57667">
    <property type="entry name" value="beta-beta-alpha zinc fingers"/>
    <property type="match status" value="1"/>
</dbReference>
<feature type="compositionally biased region" description="Polar residues" evidence="5">
    <location>
        <begin position="410"/>
        <end position="419"/>
    </location>
</feature>